<dbReference type="InterPro" id="IPR050490">
    <property type="entry name" value="Bact_solute-bd_prot1"/>
</dbReference>
<gene>
    <name evidence="2" type="ORF">GFD22_07210</name>
</gene>
<dbReference type="PANTHER" id="PTHR43649:SF11">
    <property type="entry name" value="ABC TRANSPORTER SUBSTRATE-BINDING PROTEIN YESO-RELATED"/>
    <property type="match status" value="1"/>
</dbReference>
<evidence type="ECO:0000256" key="1">
    <source>
        <dbReference type="SAM" id="SignalP"/>
    </source>
</evidence>
<dbReference type="Proteomes" id="UP000469763">
    <property type="component" value="Unassembled WGS sequence"/>
</dbReference>
<evidence type="ECO:0000313" key="2">
    <source>
        <dbReference type="EMBL" id="NEG78757.1"/>
    </source>
</evidence>
<protein>
    <submittedName>
        <fullName evidence="2">Extracellular solute-binding protein</fullName>
    </submittedName>
</protein>
<dbReference type="AlphaFoldDB" id="A0A7K3TI28"/>
<dbReference type="EMBL" id="WHZY01000010">
    <property type="protein sequence ID" value="NEG78757.1"/>
    <property type="molecule type" value="Genomic_DNA"/>
</dbReference>
<accession>A0A7K3TI28</accession>
<dbReference type="SUPFAM" id="SSF53850">
    <property type="entry name" value="Periplasmic binding protein-like II"/>
    <property type="match status" value="1"/>
</dbReference>
<comment type="caution">
    <text evidence="2">The sequence shown here is derived from an EMBL/GenBank/DDBJ whole genome shotgun (WGS) entry which is preliminary data.</text>
</comment>
<dbReference type="PANTHER" id="PTHR43649">
    <property type="entry name" value="ARABINOSE-BINDING PROTEIN-RELATED"/>
    <property type="match status" value="1"/>
</dbReference>
<dbReference type="RefSeq" id="WP_152350536.1">
    <property type="nucleotide sequence ID" value="NZ_WBSN01000010.1"/>
</dbReference>
<keyword evidence="1" id="KW-0732">Signal</keyword>
<dbReference type="Pfam" id="PF01547">
    <property type="entry name" value="SBP_bac_1"/>
    <property type="match status" value="1"/>
</dbReference>
<dbReference type="InterPro" id="IPR006059">
    <property type="entry name" value="SBP"/>
</dbReference>
<proteinExistence type="predicted"/>
<name>A0A7K3TI28_9BIFI</name>
<dbReference type="OrthoDB" id="7918484at2"/>
<dbReference type="Gene3D" id="3.40.190.10">
    <property type="entry name" value="Periplasmic binding protein-like II"/>
    <property type="match status" value="2"/>
</dbReference>
<evidence type="ECO:0000313" key="3">
    <source>
        <dbReference type="Proteomes" id="UP000469763"/>
    </source>
</evidence>
<keyword evidence="3" id="KW-1185">Reference proteome</keyword>
<sequence length="437" mass="47157">MKRTTMFTRLVASAAALGMTFGMAACGAADASDGKTADGKVQITLSWWGSEKRLKLTQQAVELFEQKHPNIKVNMENSDYGGYFDKLNISIAGGTAPDVFQIGTDHIPVYGSQGSLMDLSQVSDALDLTQMTDAVRATGQFGGVQYAAPVSLTSLGIAVNNTVLKDLGLTLPADADSWTWDEFEAFERQIVEKSNGEITAAGTPLGTYGLQLWARQHGEELFKDGKVSVSKKVATSYFEEFKKAVDEQLIGTADRWAENQNANTEISDAGTGKQAMLFTHATQLSAFSAASGTEDWSLVMVPTDTPQTKFMYNRMSMSWAVSAQSKHPKEAAELLDFMINDLDAAKILGTERGIPANPKVREVAKQNASDIEKKVMDFVDKTEKASGIAPPDTPNGVSDSDNYIMRCAQDIAFGSKTPEQAAQSYIDDLTNSIASAS</sequence>
<reference evidence="2 3" key="1">
    <citation type="submission" date="2019-10" db="EMBL/GenBank/DDBJ databases">
        <title>Bifidobacterium from non-human primates.</title>
        <authorList>
            <person name="Modesto M."/>
        </authorList>
    </citation>
    <scope>NUCLEOTIDE SEQUENCE [LARGE SCALE GENOMIC DNA]</scope>
    <source>
        <strain evidence="2 3">TREC</strain>
    </source>
</reference>
<dbReference type="PROSITE" id="PS51257">
    <property type="entry name" value="PROKAR_LIPOPROTEIN"/>
    <property type="match status" value="1"/>
</dbReference>
<feature type="signal peptide" evidence="1">
    <location>
        <begin position="1"/>
        <end position="24"/>
    </location>
</feature>
<organism evidence="2 3">
    <name type="scientific">Bifidobacterium avesanii</name>
    <dbReference type="NCBI Taxonomy" id="1798157"/>
    <lineage>
        <taxon>Bacteria</taxon>
        <taxon>Bacillati</taxon>
        <taxon>Actinomycetota</taxon>
        <taxon>Actinomycetes</taxon>
        <taxon>Bifidobacteriales</taxon>
        <taxon>Bifidobacteriaceae</taxon>
        <taxon>Bifidobacterium</taxon>
    </lineage>
</organism>
<feature type="chain" id="PRO_5029544229" evidence="1">
    <location>
        <begin position="25"/>
        <end position="437"/>
    </location>
</feature>